<evidence type="ECO:0000313" key="3">
    <source>
        <dbReference type="Proteomes" id="UP000749559"/>
    </source>
</evidence>
<keyword evidence="3" id="KW-1185">Reference proteome</keyword>
<name>A0A8J1UFN5_OWEFU</name>
<gene>
    <name evidence="2" type="ORF">OFUS_LOCUS7910</name>
</gene>
<dbReference type="Proteomes" id="UP000749559">
    <property type="component" value="Unassembled WGS sequence"/>
</dbReference>
<dbReference type="Gene3D" id="3.30.870.10">
    <property type="entry name" value="Endonuclease Chain A"/>
    <property type="match status" value="2"/>
</dbReference>
<accession>A0A8J1UFN5</accession>
<dbReference type="OrthoDB" id="10682356at2759"/>
<feature type="compositionally biased region" description="Polar residues" evidence="1">
    <location>
        <begin position="219"/>
        <end position="234"/>
    </location>
</feature>
<sequence>LAYNMERDFLNAEVSHPKMNPQNNSNGALHWRQTAPTNTVPWQPQQQPSLPQQPEISTWQQGTNRNPKVSKNLNNQHEAHHHSNHSTKKTPSDELAKAMRLLETAGTFQEQKQTPILPDSSNQHGQSSIQSKINIEQLFHSAKQKENATESLGISANINGNSNGSLGIGSISSQLGKMSQKELLESQLKIIEAVTQATHLGQSAQPTQLTHPRQPISMDPTQPVHSSQSMSHNCISPPRSLGRGNIIESSVKRSPVRELTNRSLYEQTLNQMNTSQGATDYSSTVRPLFPGVKSSYPGHSIPHTGNSTAPGTSTVPGFKVRGQYPGLTTPFPGMITDPGTGNPYPEVNTSPGANSFPGVEHAYPETMQQYNGKMNANQGISIEQDQYSSYSREAQFKGGHIGALKPIIKSNINSNDNMDLAQQYPEYNESLNSIVNTITNANHHGDNRDQYSEAQNPVAKNNMNVTHHGDNRQQYPMYSDTQATPSFGPTGDAKQQGGDGSAQGEPNEEDQGDDKEKKAGQQEQPLTAKHPDIIPGTLKDELKWVELEENTMGHFFVNKIFLDGNKQESWKPDHLKATEVLTMEELIVGPTRGGCKLESALVISSIWYNDPSFYASVFPAGAEINIVCPTHKENEVWVDRTITECLVHRKEFELFDDYEEYVPVDCGCKEARDIYIVHTKECANIRANVLILRYTDFCRIVVSSGSFDSVSWEKILQFGWYEDFKYIPTSMGENREDFCKRVRGDYMFENMLYQFLISFKIDCMKWLNGIDFSHLSPCVNLLCSVPGNFRPEDGLGFEFLQYVVRNIHWFSLEAAQLVYQTHSLGQGNNVRTVLEKFKSMLVSCPTGYQGIKIHFPTEDHVTKMWGKLNLTKNYLDKAIVNKDNLYETCGYLYTNEDPEDVLLHANVFTQQQNIHKDGATKTFGWFTTGSLGLTDSGWGKKPDGQRRDDHKLARDPTKRQFWTYNVNILLAPYSEIDESGSIRTTFAPNLHPLGTHLDLSKLTKYPKGVPPYYSFKQGGSQSHKKVHHCVGYLSRNKINNREKRIDPTAAYVTPLPDSHPLAIALGKTQSSKECVVSLEVLRQHDVTVLPEIGTGIEYFMHIPNIHINSKTKNKQQRPPKVVFVKKIIPKDELAALGPIREQKTESKSGKCEEVIDWRTGELLYPQEKTNKKPAAPLTFEQKMQQLGITTDESLDAYLDKRHKSKDIIYKQYKQGSRDDIPQMQPSKIISREAWVQKQITNTCAPGFKLEGPLARHLLELPLMANRQKCFIE</sequence>
<protein>
    <submittedName>
        <fullName evidence="2">Uncharacterized protein</fullName>
    </submittedName>
</protein>
<feature type="compositionally biased region" description="Polar residues" evidence="1">
    <location>
        <begin position="472"/>
        <end position="487"/>
    </location>
</feature>
<reference evidence="2" key="1">
    <citation type="submission" date="2022-03" db="EMBL/GenBank/DDBJ databases">
        <authorList>
            <person name="Martin C."/>
        </authorList>
    </citation>
    <scope>NUCLEOTIDE SEQUENCE</scope>
</reference>
<organism evidence="2 3">
    <name type="scientific">Owenia fusiformis</name>
    <name type="common">Polychaete worm</name>
    <dbReference type="NCBI Taxonomy" id="6347"/>
    <lineage>
        <taxon>Eukaryota</taxon>
        <taxon>Metazoa</taxon>
        <taxon>Spiralia</taxon>
        <taxon>Lophotrochozoa</taxon>
        <taxon>Annelida</taxon>
        <taxon>Polychaeta</taxon>
        <taxon>Sedentaria</taxon>
        <taxon>Canalipalpata</taxon>
        <taxon>Sabellida</taxon>
        <taxon>Oweniida</taxon>
        <taxon>Oweniidae</taxon>
        <taxon>Owenia</taxon>
    </lineage>
</organism>
<dbReference type="EMBL" id="CAIIXF020000004">
    <property type="protein sequence ID" value="CAH1781319.1"/>
    <property type="molecule type" value="Genomic_DNA"/>
</dbReference>
<feature type="compositionally biased region" description="Low complexity" evidence="1">
    <location>
        <begin position="41"/>
        <end position="54"/>
    </location>
</feature>
<dbReference type="AlphaFoldDB" id="A0A8J1UFN5"/>
<feature type="non-terminal residue" evidence="2">
    <location>
        <position position="1272"/>
    </location>
</feature>
<feature type="region of interest" description="Disordered" evidence="1">
    <location>
        <begin position="108"/>
        <end position="128"/>
    </location>
</feature>
<feature type="region of interest" description="Disordered" evidence="1">
    <location>
        <begin position="38"/>
        <end position="72"/>
    </location>
</feature>
<feature type="compositionally biased region" description="Polar residues" evidence="1">
    <location>
        <begin position="55"/>
        <end position="72"/>
    </location>
</feature>
<proteinExistence type="predicted"/>
<evidence type="ECO:0000313" key="2">
    <source>
        <dbReference type="EMBL" id="CAH1781319.1"/>
    </source>
</evidence>
<feature type="region of interest" description="Disordered" evidence="1">
    <location>
        <begin position="219"/>
        <end position="244"/>
    </location>
</feature>
<evidence type="ECO:0000256" key="1">
    <source>
        <dbReference type="SAM" id="MobiDB-lite"/>
    </source>
</evidence>
<comment type="caution">
    <text evidence="2">The sequence shown here is derived from an EMBL/GenBank/DDBJ whole genome shotgun (WGS) entry which is preliminary data.</text>
</comment>
<dbReference type="SUPFAM" id="SSF56024">
    <property type="entry name" value="Phospholipase D/nuclease"/>
    <property type="match status" value="2"/>
</dbReference>
<feature type="region of interest" description="Disordered" evidence="1">
    <location>
        <begin position="461"/>
        <end position="534"/>
    </location>
</feature>